<evidence type="ECO:0000313" key="3">
    <source>
        <dbReference type="EMBL" id="ANX04280.1"/>
    </source>
</evidence>
<dbReference type="PANTHER" id="PTHR30327">
    <property type="entry name" value="UNCHARACTERIZED PROTEIN YQGE"/>
    <property type="match status" value="1"/>
</dbReference>
<organism evidence="3 4">
    <name type="scientific">Immundisolibacter cernigliae</name>
    <dbReference type="NCBI Taxonomy" id="1810504"/>
    <lineage>
        <taxon>Bacteria</taxon>
        <taxon>Pseudomonadati</taxon>
        <taxon>Pseudomonadota</taxon>
        <taxon>Gammaproteobacteria</taxon>
        <taxon>Immundisolibacterales</taxon>
        <taxon>Immundisolibacteraceae</taxon>
        <taxon>Immundisolibacter</taxon>
    </lineage>
</organism>
<evidence type="ECO:0000313" key="4">
    <source>
        <dbReference type="Proteomes" id="UP000092952"/>
    </source>
</evidence>
<gene>
    <name evidence="3" type="ORF">PG2T_08900</name>
</gene>
<dbReference type="NCBIfam" id="NF001266">
    <property type="entry name" value="PRK00228.1-1"/>
    <property type="match status" value="1"/>
</dbReference>
<dbReference type="AlphaFoldDB" id="A0A1B1YTU0"/>
<dbReference type="InParanoid" id="A0A1B1YTU0"/>
<evidence type="ECO:0000256" key="1">
    <source>
        <dbReference type="ARBA" id="ARBA00009600"/>
    </source>
</evidence>
<evidence type="ECO:0000256" key="2">
    <source>
        <dbReference type="HAMAP-Rule" id="MF_00758"/>
    </source>
</evidence>
<comment type="similarity">
    <text evidence="1 2">Belongs to the UPF0301 (AlgH) family.</text>
</comment>
<dbReference type="Proteomes" id="UP000092952">
    <property type="component" value="Chromosome"/>
</dbReference>
<dbReference type="HAMAP" id="MF_00758">
    <property type="entry name" value="UPF0301"/>
    <property type="match status" value="1"/>
</dbReference>
<dbReference type="STRING" id="1810504.PG2T_08900"/>
<dbReference type="EMBL" id="CP014671">
    <property type="protein sequence ID" value="ANX04280.1"/>
    <property type="molecule type" value="Genomic_DNA"/>
</dbReference>
<keyword evidence="4" id="KW-1185">Reference proteome</keyword>
<dbReference type="Pfam" id="PF02622">
    <property type="entry name" value="DUF179"/>
    <property type="match status" value="1"/>
</dbReference>
<reference evidence="4" key="1">
    <citation type="submission" date="2016-03" db="EMBL/GenBank/DDBJ databases">
        <title>Complete genome sequence of Solimmundus cernigliae, representing a novel lineage of polycyclic aromatic hydrocarbon degraders within the Gammaproteobacteria.</title>
        <authorList>
            <person name="Singleton D.R."/>
            <person name="Dickey A.N."/>
            <person name="Scholl E.H."/>
            <person name="Wright F.A."/>
            <person name="Aitken M.D."/>
        </authorList>
    </citation>
    <scope>NUCLEOTIDE SEQUENCE [LARGE SCALE GENOMIC DNA]</scope>
    <source>
        <strain evidence="4">TR3.2</strain>
    </source>
</reference>
<sequence length="187" mass="19602">MAETLDLSHHLLIAMPALADDNFRQTVSYVCEHGEQGALGVIVNRPLDVTLGDLLEQVGLKPATDAIAGQPVYGGGPVQQNACLILHRPLGRWDSTLPVTDQIGLTGSMDLLASIARGVGPDDFLVCLGYAGWGAGQLEQELADNAWLTAPGSAEMLFDLPADQRWRAAAASIGVDLALLAGRAGHA</sequence>
<dbReference type="GO" id="GO:0005829">
    <property type="term" value="C:cytosol"/>
    <property type="evidence" value="ECO:0007669"/>
    <property type="project" value="TreeGrafter"/>
</dbReference>
<dbReference type="OrthoDB" id="9807486at2"/>
<name>A0A1B1YTU0_9GAMM</name>
<proteinExistence type="inferred from homology"/>
<dbReference type="PANTHER" id="PTHR30327:SF1">
    <property type="entry name" value="UPF0301 PROTEIN YQGE"/>
    <property type="match status" value="1"/>
</dbReference>
<dbReference type="FunCoup" id="A0A1B1YTU0">
    <property type="interactions" value="279"/>
</dbReference>
<dbReference type="KEGG" id="gbi:PG2T_08900"/>
<dbReference type="RefSeq" id="WP_068804332.1">
    <property type="nucleotide sequence ID" value="NZ_CP014671.1"/>
</dbReference>
<dbReference type="Gene3D" id="3.40.1740.10">
    <property type="entry name" value="VC0467-like"/>
    <property type="match status" value="1"/>
</dbReference>
<dbReference type="InterPro" id="IPR003774">
    <property type="entry name" value="AlgH-like"/>
</dbReference>
<protein>
    <recommendedName>
        <fullName evidence="2">UPF0301 protein PG2T_08900</fullName>
    </recommendedName>
</protein>
<accession>A0A1B1YTU0</accession>
<dbReference type="SUPFAM" id="SSF143456">
    <property type="entry name" value="VC0467-like"/>
    <property type="match status" value="1"/>
</dbReference>